<protein>
    <submittedName>
        <fullName evidence="2">Str. FM013</fullName>
    </submittedName>
</protein>
<evidence type="ECO:0000313" key="3">
    <source>
        <dbReference type="Proteomes" id="UP000053732"/>
    </source>
</evidence>
<dbReference type="EMBL" id="HG793135">
    <property type="protein sequence ID" value="CRL18723.1"/>
    <property type="molecule type" value="Genomic_DNA"/>
</dbReference>
<feature type="region of interest" description="Disordered" evidence="1">
    <location>
        <begin position="1"/>
        <end position="28"/>
    </location>
</feature>
<dbReference type="Proteomes" id="UP000053732">
    <property type="component" value="Unassembled WGS sequence"/>
</dbReference>
<organism evidence="2 3">
    <name type="scientific">Penicillium camemberti (strain FM 013)</name>
    <dbReference type="NCBI Taxonomy" id="1429867"/>
    <lineage>
        <taxon>Eukaryota</taxon>
        <taxon>Fungi</taxon>
        <taxon>Dikarya</taxon>
        <taxon>Ascomycota</taxon>
        <taxon>Pezizomycotina</taxon>
        <taxon>Eurotiomycetes</taxon>
        <taxon>Eurotiomycetidae</taxon>
        <taxon>Eurotiales</taxon>
        <taxon>Aspergillaceae</taxon>
        <taxon>Penicillium</taxon>
    </lineage>
</organism>
<dbReference type="STRING" id="1429867.A0A0G4NX76"/>
<name>A0A0G4NX76_PENC3</name>
<evidence type="ECO:0000256" key="1">
    <source>
        <dbReference type="SAM" id="MobiDB-lite"/>
    </source>
</evidence>
<feature type="compositionally biased region" description="Polar residues" evidence="1">
    <location>
        <begin position="17"/>
        <end position="28"/>
    </location>
</feature>
<evidence type="ECO:0000313" key="2">
    <source>
        <dbReference type="EMBL" id="CRL18723.1"/>
    </source>
</evidence>
<reference evidence="2 3" key="1">
    <citation type="journal article" date="2014" name="Nat. Commun.">
        <title>Multiple recent horizontal transfers of a large genomic region in cheese making fungi.</title>
        <authorList>
            <person name="Cheeseman K."/>
            <person name="Ropars J."/>
            <person name="Renault P."/>
            <person name="Dupont J."/>
            <person name="Gouzy J."/>
            <person name="Branca A."/>
            <person name="Abraham A.L."/>
            <person name="Ceppi M."/>
            <person name="Conseiller E."/>
            <person name="Debuchy R."/>
            <person name="Malagnac F."/>
            <person name="Goarin A."/>
            <person name="Silar P."/>
            <person name="Lacoste S."/>
            <person name="Sallet E."/>
            <person name="Bensimon A."/>
            <person name="Giraud T."/>
            <person name="Brygoo Y."/>
        </authorList>
    </citation>
    <scope>NUCLEOTIDE SEQUENCE [LARGE SCALE GENOMIC DNA]</scope>
    <source>
        <strain evidence="3">FM 013</strain>
    </source>
</reference>
<dbReference type="AlphaFoldDB" id="A0A0G4NX76"/>
<sequence length="105" mass="11584">MVNKMGKLSSTSSTSTAGTLRPTSYANTNSCNPAIYRVVLFDQCGAGRSMPAAELRTNKCQHLVSDIEVLGWLLFNTHHLYAAREAVSFLPQTPKTTRKTDYCKL</sequence>
<proteinExistence type="predicted"/>
<gene>
    <name evidence="2" type="ORF">PCAMFM013_S002g000593</name>
</gene>
<keyword evidence="3" id="KW-1185">Reference proteome</keyword>
<accession>A0A0G4NX76</accession>